<dbReference type="SMART" id="SM00717">
    <property type="entry name" value="SANT"/>
    <property type="match status" value="2"/>
</dbReference>
<dbReference type="Proteomes" id="UP000030762">
    <property type="component" value="Unassembled WGS sequence"/>
</dbReference>
<dbReference type="Gene3D" id="1.10.10.60">
    <property type="entry name" value="Homeodomain-like"/>
    <property type="match status" value="2"/>
</dbReference>
<dbReference type="InParanoid" id="T0PSR3"/>
<reference evidence="6 7" key="1">
    <citation type="submission" date="2012-04" db="EMBL/GenBank/DDBJ databases">
        <title>The Genome Sequence of Saprolegnia declina VS20.</title>
        <authorList>
            <consortium name="The Broad Institute Genome Sequencing Platform"/>
            <person name="Russ C."/>
            <person name="Nusbaum C."/>
            <person name="Tyler B."/>
            <person name="van West P."/>
            <person name="Dieguez-Uribeondo J."/>
            <person name="de Bruijn I."/>
            <person name="Tripathy S."/>
            <person name="Jiang R."/>
            <person name="Young S.K."/>
            <person name="Zeng Q."/>
            <person name="Gargeya S."/>
            <person name="Fitzgerald M."/>
            <person name="Haas B."/>
            <person name="Abouelleil A."/>
            <person name="Alvarado L."/>
            <person name="Arachchi H.M."/>
            <person name="Berlin A."/>
            <person name="Chapman S.B."/>
            <person name="Goldberg J."/>
            <person name="Griggs A."/>
            <person name="Gujja S."/>
            <person name="Hansen M."/>
            <person name="Howarth C."/>
            <person name="Imamovic A."/>
            <person name="Larimer J."/>
            <person name="McCowen C."/>
            <person name="Montmayeur A."/>
            <person name="Murphy C."/>
            <person name="Neiman D."/>
            <person name="Pearson M."/>
            <person name="Priest M."/>
            <person name="Roberts A."/>
            <person name="Saif S."/>
            <person name="Shea T."/>
            <person name="Sisk P."/>
            <person name="Sykes S."/>
            <person name="Wortman J."/>
            <person name="Nusbaum C."/>
            <person name="Birren B."/>
        </authorList>
    </citation>
    <scope>NUCLEOTIDE SEQUENCE [LARGE SCALE GENOMIC DNA]</scope>
    <source>
        <strain evidence="6 7">VS20</strain>
    </source>
</reference>
<dbReference type="Pfam" id="PF00249">
    <property type="entry name" value="Myb_DNA-binding"/>
    <property type="match status" value="2"/>
</dbReference>
<protein>
    <recommendedName>
        <fullName evidence="5">Myb-like domain-containing protein</fullName>
    </recommendedName>
</protein>
<organism evidence="6 7">
    <name type="scientific">Saprolegnia diclina (strain VS20)</name>
    <dbReference type="NCBI Taxonomy" id="1156394"/>
    <lineage>
        <taxon>Eukaryota</taxon>
        <taxon>Sar</taxon>
        <taxon>Stramenopiles</taxon>
        <taxon>Oomycota</taxon>
        <taxon>Saprolegniomycetes</taxon>
        <taxon>Saprolegniales</taxon>
        <taxon>Saprolegniaceae</taxon>
        <taxon>Saprolegnia</taxon>
    </lineage>
</organism>
<dbReference type="STRING" id="1156394.T0PSR3"/>
<evidence type="ECO:0000256" key="2">
    <source>
        <dbReference type="ARBA" id="ARBA00023163"/>
    </source>
</evidence>
<dbReference type="GeneID" id="19957551"/>
<dbReference type="RefSeq" id="XP_008621267.1">
    <property type="nucleotide sequence ID" value="XM_008623045.1"/>
</dbReference>
<sequence length="253" mass="27604">MSTTPARWQRMLAELPCADAPRDSERPWTAEEHTRFIDGLELYGASASPPWALIAACVGSRSECETKEHGEFYLHALLTQSLLEAHQPRVWSDEENAIFEDALAHEPNHGSPSWTKIALALPGKTVYDVMDHYERLVRDLTAIEKGIEMNTSSVESDLRVANMQLIASIASAKNHGDLLQLFRDAHDSACPVEVATCLATAVVAMVASDDSVTKGLVKLTMEVTPTTKRVAKGKPPLAHKKAKASASMKQGTC</sequence>
<evidence type="ECO:0000259" key="5">
    <source>
        <dbReference type="PROSITE" id="PS50090"/>
    </source>
</evidence>
<dbReference type="InterPro" id="IPR001005">
    <property type="entry name" value="SANT/Myb"/>
</dbReference>
<dbReference type="InterPro" id="IPR009057">
    <property type="entry name" value="Homeodomain-like_sf"/>
</dbReference>
<evidence type="ECO:0000256" key="3">
    <source>
        <dbReference type="ARBA" id="ARBA00023242"/>
    </source>
</evidence>
<dbReference type="OrthoDB" id="118550at2759"/>
<keyword evidence="2" id="KW-0804">Transcription</keyword>
<dbReference type="PROSITE" id="PS50090">
    <property type="entry name" value="MYB_LIKE"/>
    <property type="match status" value="2"/>
</dbReference>
<evidence type="ECO:0000313" key="7">
    <source>
        <dbReference type="Proteomes" id="UP000030762"/>
    </source>
</evidence>
<dbReference type="PANTHER" id="PTHR43952">
    <property type="entry name" value="MYB FAMILY TRANSCRIPTION FACTOR-RELATED"/>
    <property type="match status" value="1"/>
</dbReference>
<name>T0PSR3_SAPDV</name>
<dbReference type="GO" id="GO:0003700">
    <property type="term" value="F:DNA-binding transcription factor activity"/>
    <property type="evidence" value="ECO:0007669"/>
    <property type="project" value="InterPro"/>
</dbReference>
<keyword evidence="1" id="KW-0805">Transcription regulation</keyword>
<dbReference type="SUPFAM" id="SSF46689">
    <property type="entry name" value="Homeodomain-like"/>
    <property type="match status" value="2"/>
</dbReference>
<proteinExistence type="predicted"/>
<gene>
    <name evidence="6" type="ORF">SDRG_16824</name>
</gene>
<feature type="compositionally biased region" description="Low complexity" evidence="4">
    <location>
        <begin position="244"/>
        <end position="253"/>
    </location>
</feature>
<dbReference type="EMBL" id="JH767286">
    <property type="protein sequence ID" value="EQC25301.1"/>
    <property type="molecule type" value="Genomic_DNA"/>
</dbReference>
<feature type="compositionally biased region" description="Basic residues" evidence="4">
    <location>
        <begin position="231"/>
        <end position="243"/>
    </location>
</feature>
<dbReference type="AlphaFoldDB" id="T0PSR3"/>
<accession>T0PSR3</accession>
<feature type="domain" description="Myb-like" evidence="5">
    <location>
        <begin position="91"/>
        <end position="137"/>
    </location>
</feature>
<evidence type="ECO:0000256" key="4">
    <source>
        <dbReference type="SAM" id="MobiDB-lite"/>
    </source>
</evidence>
<feature type="region of interest" description="Disordered" evidence="4">
    <location>
        <begin position="231"/>
        <end position="253"/>
    </location>
</feature>
<dbReference type="PANTHER" id="PTHR43952:SF75">
    <property type="entry name" value="PROTEIN RADIALIS-LIKE 6"/>
    <property type="match status" value="1"/>
</dbReference>
<dbReference type="OMA" id="EFYLHAL"/>
<evidence type="ECO:0000256" key="1">
    <source>
        <dbReference type="ARBA" id="ARBA00023015"/>
    </source>
</evidence>
<dbReference type="InterPro" id="IPR044636">
    <property type="entry name" value="RADIALIS-like"/>
</dbReference>
<dbReference type="VEuPathDB" id="FungiDB:SDRG_16824"/>
<dbReference type="CDD" id="cd00167">
    <property type="entry name" value="SANT"/>
    <property type="match status" value="2"/>
</dbReference>
<keyword evidence="3" id="KW-0539">Nucleus</keyword>
<feature type="domain" description="Myb-like" evidence="5">
    <location>
        <begin position="20"/>
        <end position="74"/>
    </location>
</feature>
<evidence type="ECO:0000313" key="6">
    <source>
        <dbReference type="EMBL" id="EQC25301.1"/>
    </source>
</evidence>
<keyword evidence="7" id="KW-1185">Reference proteome</keyword>